<feature type="compositionally biased region" description="Polar residues" evidence="1">
    <location>
        <begin position="139"/>
        <end position="149"/>
    </location>
</feature>
<evidence type="ECO:0000256" key="1">
    <source>
        <dbReference type="SAM" id="MobiDB-lite"/>
    </source>
</evidence>
<dbReference type="AlphaFoldDB" id="A0A4V1IS87"/>
<proteinExistence type="predicted"/>
<protein>
    <submittedName>
        <fullName evidence="2">Uncharacterized protein</fullName>
    </submittedName>
</protein>
<keyword evidence="3" id="KW-1185">Reference proteome</keyword>
<dbReference type="Proteomes" id="UP000269721">
    <property type="component" value="Unassembled WGS sequence"/>
</dbReference>
<accession>A0A4V1IS87</accession>
<sequence length="207" mass="22722">MHERGHFSPKPLCLVFRHVNGTGGRLELLRRRGGLVAIGDDECSLHVACPDVDLVQKPQQKTRPSQNGPGCETTALQALGVNNHPFAALEDGASEHKLSKQPRASASKVEEETGDDKEEDEVEEADDGEEEAEEEAATPTQMPSPQVLHNHTGPHTGYTEQRLQNETLRRFQSDDSASSAEHLESMLCTRLVWSFPPQLILLLCPSG</sequence>
<evidence type="ECO:0000313" key="3">
    <source>
        <dbReference type="Proteomes" id="UP000269721"/>
    </source>
</evidence>
<name>A0A4V1IS87_9FUNG</name>
<feature type="compositionally biased region" description="Acidic residues" evidence="1">
    <location>
        <begin position="112"/>
        <end position="136"/>
    </location>
</feature>
<gene>
    <name evidence="2" type="ORF">BDK51DRAFT_29667</name>
</gene>
<organism evidence="2 3">
    <name type="scientific">Blyttiomyces helicus</name>
    <dbReference type="NCBI Taxonomy" id="388810"/>
    <lineage>
        <taxon>Eukaryota</taxon>
        <taxon>Fungi</taxon>
        <taxon>Fungi incertae sedis</taxon>
        <taxon>Chytridiomycota</taxon>
        <taxon>Chytridiomycota incertae sedis</taxon>
        <taxon>Chytridiomycetes</taxon>
        <taxon>Chytridiomycetes incertae sedis</taxon>
        <taxon>Blyttiomyces</taxon>
    </lineage>
</organism>
<feature type="region of interest" description="Disordered" evidence="1">
    <location>
        <begin position="94"/>
        <end position="158"/>
    </location>
</feature>
<reference evidence="3" key="1">
    <citation type="journal article" date="2018" name="Nat. Microbiol.">
        <title>Leveraging single-cell genomics to expand the fungal tree of life.</title>
        <authorList>
            <person name="Ahrendt S.R."/>
            <person name="Quandt C.A."/>
            <person name="Ciobanu D."/>
            <person name="Clum A."/>
            <person name="Salamov A."/>
            <person name="Andreopoulos B."/>
            <person name="Cheng J.F."/>
            <person name="Woyke T."/>
            <person name="Pelin A."/>
            <person name="Henrissat B."/>
            <person name="Reynolds N.K."/>
            <person name="Benny G.L."/>
            <person name="Smith M.E."/>
            <person name="James T.Y."/>
            <person name="Grigoriev I.V."/>
        </authorList>
    </citation>
    <scope>NUCLEOTIDE SEQUENCE [LARGE SCALE GENOMIC DNA]</scope>
</reference>
<dbReference type="EMBL" id="KZ994532">
    <property type="protein sequence ID" value="RKO92697.1"/>
    <property type="molecule type" value="Genomic_DNA"/>
</dbReference>
<evidence type="ECO:0000313" key="2">
    <source>
        <dbReference type="EMBL" id="RKO92697.1"/>
    </source>
</evidence>